<feature type="domain" description="DUF2169" evidence="2">
    <location>
        <begin position="25"/>
        <end position="306"/>
    </location>
</feature>
<dbReference type="Pfam" id="PF09937">
    <property type="entry name" value="DUF2169"/>
    <property type="match status" value="1"/>
</dbReference>
<dbReference type="InterPro" id="IPR001646">
    <property type="entry name" value="5peptide_repeat"/>
</dbReference>
<dbReference type="Gene3D" id="2.160.20.80">
    <property type="entry name" value="E3 ubiquitin-protein ligase SopA"/>
    <property type="match status" value="3"/>
</dbReference>
<evidence type="ECO:0000256" key="1">
    <source>
        <dbReference type="SAM" id="MobiDB-lite"/>
    </source>
</evidence>
<dbReference type="EMBL" id="JAQNDK010000002">
    <property type="protein sequence ID" value="MDC0680134.1"/>
    <property type="molecule type" value="Genomic_DNA"/>
</dbReference>
<dbReference type="Pfam" id="PF00805">
    <property type="entry name" value="Pentapeptide"/>
    <property type="match status" value="4"/>
</dbReference>
<gene>
    <name evidence="3" type="ORF">POL72_20505</name>
</gene>
<reference evidence="3 4" key="1">
    <citation type="submission" date="2023-01" db="EMBL/GenBank/DDBJ databases">
        <title>Minimal conservation of predation-associated metabolite biosynthetic gene clusters underscores biosynthetic potential of Myxococcota including descriptions for ten novel species: Archangium lansinium sp. nov., Myxococcus landrumus sp. nov., Nannocystis bai.</title>
        <authorList>
            <person name="Ahearne A."/>
            <person name="Stevens C."/>
            <person name="Dowd S."/>
        </authorList>
    </citation>
    <scope>NUCLEOTIDE SEQUENCE [LARGE SCALE GENOMIC DNA]</scope>
    <source>
        <strain evidence="3 4">WIWO2</strain>
    </source>
</reference>
<evidence type="ECO:0000313" key="4">
    <source>
        <dbReference type="Proteomes" id="UP001217485"/>
    </source>
</evidence>
<evidence type="ECO:0000259" key="2">
    <source>
        <dbReference type="Pfam" id="PF09937"/>
    </source>
</evidence>
<name>A0ABT5C138_9BACT</name>
<sequence length="785" mass="82585">MKIINPTPTTFAAVSWQIRPPQWDLCLIAKGTYRLVPGEPAIPAGAPEPPLGDAHEGDDPRGALLRASDFAPFKPKADLLLLGKAHAPGGRPVSSLPVSFAVGKTSLALQVTGDRYWTDPAAGKRTDPQPFVEMPLGHDRAFGGPGFAANPAGRGVFDPGERDLRRRPLPNIEDPRALVDSPAARPPPAGFGPLAAAWALRASKLGTYDERWLKQRWPFFPDDFDWSHFNAAVPALQAEYSRGDEEIVCHNLHRARRDYRARLPGVRMRCFLDELAGGAERFREVQMHLDTVRVDMEAEALILVWRGHAPVSAEDHPEVRHVLLASEPLGEGRVPAARYREELALALMEARPAVAEAPAAAAPPGNDNDGASPLAGVDDAALLAQIRATLERGGAPAALVASLGASVDGPRPPGAELEAWLGKLGGDPAQLDEIQRESREQMKKALEAGGHDPAQLDALDREDEARDRAATERAAPWTRDRVELCLSIRESMAGADLSGLDLSGLDLSEASLARALLVGADLTGARLAGADLDGATLARARMAGAWLPAARLNDADLSGADLAGADLTGAALGKARLDRAALRGAILTGAAAAGASFLEADLTGARLDGAQLAGARLARAALDRASFAGAALEDASIEGAHGEAVDLRGADLRGLRASEHTRLPRAQARGARADGSRWMHADLTGADLALSSLRRADLGRAELGGADLRGADLAGADLTRARLGGARLERSNLHGARLEGADLRDADLRGAGLYEAALWQARLEGADLTGAQLASTLLTSDRGAT</sequence>
<dbReference type="InterPro" id="IPR018683">
    <property type="entry name" value="DUF2169"/>
</dbReference>
<organism evidence="3 4">
    <name type="scientific">Sorangium atrum</name>
    <dbReference type="NCBI Taxonomy" id="2995308"/>
    <lineage>
        <taxon>Bacteria</taxon>
        <taxon>Pseudomonadati</taxon>
        <taxon>Myxococcota</taxon>
        <taxon>Polyangia</taxon>
        <taxon>Polyangiales</taxon>
        <taxon>Polyangiaceae</taxon>
        <taxon>Sorangium</taxon>
    </lineage>
</organism>
<feature type="region of interest" description="Disordered" evidence="1">
    <location>
        <begin position="151"/>
        <end position="183"/>
    </location>
</feature>
<dbReference type="Proteomes" id="UP001217485">
    <property type="component" value="Unassembled WGS sequence"/>
</dbReference>
<proteinExistence type="predicted"/>
<dbReference type="PANTHER" id="PTHR14136">
    <property type="entry name" value="BTB_POZ DOMAIN-CONTAINING PROTEIN KCTD9"/>
    <property type="match status" value="1"/>
</dbReference>
<dbReference type="InterPro" id="IPR051082">
    <property type="entry name" value="Pentapeptide-BTB/POZ_domain"/>
</dbReference>
<dbReference type="SUPFAM" id="SSF141571">
    <property type="entry name" value="Pentapeptide repeat-like"/>
    <property type="match status" value="2"/>
</dbReference>
<comment type="caution">
    <text evidence="3">The sequence shown here is derived from an EMBL/GenBank/DDBJ whole genome shotgun (WGS) entry which is preliminary data.</text>
</comment>
<dbReference type="RefSeq" id="WP_272097164.1">
    <property type="nucleotide sequence ID" value="NZ_JAQNDK010000002.1"/>
</dbReference>
<keyword evidence="4" id="KW-1185">Reference proteome</keyword>
<accession>A0ABT5C138</accession>
<protein>
    <submittedName>
        <fullName evidence="3">DUF2169 domain-containing protein</fullName>
    </submittedName>
</protein>
<dbReference type="PANTHER" id="PTHR14136:SF17">
    <property type="entry name" value="BTB_POZ DOMAIN-CONTAINING PROTEIN KCTD9"/>
    <property type="match status" value="1"/>
</dbReference>
<evidence type="ECO:0000313" key="3">
    <source>
        <dbReference type="EMBL" id="MDC0680134.1"/>
    </source>
</evidence>